<accession>A0A5M5MA22</accession>
<dbReference type="Pfam" id="PF00691">
    <property type="entry name" value="OmpA"/>
    <property type="match status" value="1"/>
</dbReference>
<dbReference type="CDD" id="cd07185">
    <property type="entry name" value="OmpA_C-like"/>
    <property type="match status" value="1"/>
</dbReference>
<dbReference type="EMBL" id="VWGP01000006">
    <property type="protein sequence ID" value="KAA4537560.1"/>
    <property type="molecule type" value="Genomic_DNA"/>
</dbReference>
<organism evidence="6 7">
    <name type="scientific">Bacteroides ovatus</name>
    <dbReference type="NCBI Taxonomy" id="28116"/>
    <lineage>
        <taxon>Bacteria</taxon>
        <taxon>Pseudomonadati</taxon>
        <taxon>Bacteroidota</taxon>
        <taxon>Bacteroidia</taxon>
        <taxon>Bacteroidales</taxon>
        <taxon>Bacteroidaceae</taxon>
        <taxon>Bacteroides</taxon>
    </lineage>
</organism>
<keyword evidence="2" id="KW-0175">Coiled coil</keyword>
<evidence type="ECO:0000256" key="2">
    <source>
        <dbReference type="SAM" id="Coils"/>
    </source>
</evidence>
<sequence length="283" mass="32124">MKKITLFTLLTLLTLLLCTSCVTKKKFMQAEMAATISKDSLQGLLTDCRNINAQMSAQIKNLLRDTTKMGNSIRQYQSMLNVNMTEQEKLNALLSQKKNELNERERTINELQDMIKAQNDKVQNLLSNVKDALLGFSTDELTVREKDGKVYVAMSDKLLFQSGSARLDKRGEEALGKLAEVLNKQTDIDVFIEGHTDNKPINTVQFKDNWDLSVIRATSVVRILIKNYNVNPLQIQPSGRGEYMPVDDNETAEGRSKNRRTEIIMAPKLDKLFQMLQSSEESK</sequence>
<keyword evidence="1" id="KW-0472">Membrane</keyword>
<proteinExistence type="predicted"/>
<feature type="domain" description="OmpA-like" evidence="5">
    <location>
        <begin position="147"/>
        <end position="269"/>
    </location>
</feature>
<feature type="coiled-coil region" evidence="2">
    <location>
        <begin position="84"/>
        <end position="128"/>
    </location>
</feature>
<dbReference type="InterPro" id="IPR006665">
    <property type="entry name" value="OmpA-like"/>
</dbReference>
<dbReference type="Gene3D" id="3.30.1330.60">
    <property type="entry name" value="OmpA-like domain"/>
    <property type="match status" value="1"/>
</dbReference>
<reference evidence="6 7" key="1">
    <citation type="journal article" date="2019" name="Nat. Med.">
        <title>A library of human gut bacterial isolates paired with longitudinal multiomics data enables mechanistic microbiome research.</title>
        <authorList>
            <person name="Poyet M."/>
            <person name="Groussin M."/>
            <person name="Gibbons S.M."/>
            <person name="Avila-Pacheco J."/>
            <person name="Jiang X."/>
            <person name="Kearney S.M."/>
            <person name="Perrotta A.R."/>
            <person name="Berdy B."/>
            <person name="Zhao S."/>
            <person name="Lieberman T.D."/>
            <person name="Swanson P.K."/>
            <person name="Smith M."/>
            <person name="Roesemann S."/>
            <person name="Alexander J.E."/>
            <person name="Rich S.A."/>
            <person name="Livny J."/>
            <person name="Vlamakis H."/>
            <person name="Clish C."/>
            <person name="Bullock K."/>
            <person name="Deik A."/>
            <person name="Scott J."/>
            <person name="Pierce K.A."/>
            <person name="Xavier R.J."/>
            <person name="Alm E.J."/>
        </authorList>
    </citation>
    <scope>NUCLEOTIDE SEQUENCE [LARGE SCALE GENOMIC DNA]</scope>
    <source>
        <strain evidence="6 7">BIOML-A41</strain>
    </source>
</reference>
<dbReference type="PROSITE" id="PS51123">
    <property type="entry name" value="OMPA_2"/>
    <property type="match status" value="1"/>
</dbReference>
<comment type="caution">
    <text evidence="6">The sequence shown here is derived from an EMBL/GenBank/DDBJ whole genome shotgun (WGS) entry which is preliminary data.</text>
</comment>
<feature type="region of interest" description="Disordered" evidence="3">
    <location>
        <begin position="240"/>
        <end position="261"/>
    </location>
</feature>
<dbReference type="PANTHER" id="PTHR30329:SF21">
    <property type="entry name" value="LIPOPROTEIN YIAD-RELATED"/>
    <property type="match status" value="1"/>
</dbReference>
<dbReference type="Proteomes" id="UP000478493">
    <property type="component" value="Unassembled WGS sequence"/>
</dbReference>
<protein>
    <submittedName>
        <fullName evidence="6">OmpA family protein</fullName>
    </submittedName>
</protein>
<dbReference type="SUPFAM" id="SSF103088">
    <property type="entry name" value="OmpA-like"/>
    <property type="match status" value="1"/>
</dbReference>
<evidence type="ECO:0000256" key="4">
    <source>
        <dbReference type="SAM" id="SignalP"/>
    </source>
</evidence>
<evidence type="ECO:0000256" key="1">
    <source>
        <dbReference type="PROSITE-ProRule" id="PRU00473"/>
    </source>
</evidence>
<dbReference type="RefSeq" id="WP_130060744.1">
    <property type="nucleotide sequence ID" value="NZ_RCXR01000001.1"/>
</dbReference>
<feature type="signal peptide" evidence="4">
    <location>
        <begin position="1"/>
        <end position="24"/>
    </location>
</feature>
<evidence type="ECO:0000259" key="5">
    <source>
        <dbReference type="PROSITE" id="PS51123"/>
    </source>
</evidence>
<keyword evidence="4" id="KW-0732">Signal</keyword>
<dbReference type="PANTHER" id="PTHR30329">
    <property type="entry name" value="STATOR ELEMENT OF FLAGELLAR MOTOR COMPLEX"/>
    <property type="match status" value="1"/>
</dbReference>
<dbReference type="AlphaFoldDB" id="A0A5M5MA22"/>
<name>A0A5M5MA22_BACOV</name>
<evidence type="ECO:0000313" key="7">
    <source>
        <dbReference type="Proteomes" id="UP000478493"/>
    </source>
</evidence>
<evidence type="ECO:0000256" key="3">
    <source>
        <dbReference type="SAM" id="MobiDB-lite"/>
    </source>
</evidence>
<dbReference type="InterPro" id="IPR050330">
    <property type="entry name" value="Bact_OuterMem_StrucFunc"/>
</dbReference>
<feature type="compositionally biased region" description="Basic and acidic residues" evidence="3">
    <location>
        <begin position="252"/>
        <end position="261"/>
    </location>
</feature>
<evidence type="ECO:0000313" key="6">
    <source>
        <dbReference type="EMBL" id="KAA4537560.1"/>
    </source>
</evidence>
<feature type="chain" id="PRO_5030133572" evidence="4">
    <location>
        <begin position="25"/>
        <end position="283"/>
    </location>
</feature>
<dbReference type="InterPro" id="IPR036737">
    <property type="entry name" value="OmpA-like_sf"/>
</dbReference>
<gene>
    <name evidence="6" type="ORF">F3B85_10070</name>
</gene>
<dbReference type="GO" id="GO:0016020">
    <property type="term" value="C:membrane"/>
    <property type="evidence" value="ECO:0007669"/>
    <property type="project" value="UniProtKB-UniRule"/>
</dbReference>